<dbReference type="GO" id="GO:0008047">
    <property type="term" value="F:enzyme activator activity"/>
    <property type="evidence" value="ECO:0007669"/>
    <property type="project" value="InterPro"/>
</dbReference>
<organism evidence="4 5">
    <name type="scientific">Dinothrombium tinctorium</name>
    <dbReference type="NCBI Taxonomy" id="1965070"/>
    <lineage>
        <taxon>Eukaryota</taxon>
        <taxon>Metazoa</taxon>
        <taxon>Ecdysozoa</taxon>
        <taxon>Arthropoda</taxon>
        <taxon>Chelicerata</taxon>
        <taxon>Arachnida</taxon>
        <taxon>Acari</taxon>
        <taxon>Acariformes</taxon>
        <taxon>Trombidiformes</taxon>
        <taxon>Prostigmata</taxon>
        <taxon>Anystina</taxon>
        <taxon>Parasitengona</taxon>
        <taxon>Trombidioidea</taxon>
        <taxon>Trombidiidae</taxon>
        <taxon>Dinothrombium</taxon>
    </lineage>
</organism>
<protein>
    <submittedName>
        <fullName evidence="4">Ganglioside GM2 activator-like isoform X2</fullName>
    </submittedName>
</protein>
<dbReference type="Pfam" id="PF02221">
    <property type="entry name" value="E1_DerP2_DerF2"/>
    <property type="match status" value="1"/>
</dbReference>
<dbReference type="InterPro" id="IPR036846">
    <property type="entry name" value="GM2-AP_sf"/>
</dbReference>
<dbReference type="Proteomes" id="UP000285301">
    <property type="component" value="Unassembled WGS sequence"/>
</dbReference>
<dbReference type="GO" id="GO:0006689">
    <property type="term" value="P:ganglioside catabolic process"/>
    <property type="evidence" value="ECO:0007669"/>
    <property type="project" value="InterPro"/>
</dbReference>
<evidence type="ECO:0000259" key="3">
    <source>
        <dbReference type="Pfam" id="PF02221"/>
    </source>
</evidence>
<evidence type="ECO:0000256" key="1">
    <source>
        <dbReference type="ARBA" id="ARBA00022729"/>
    </source>
</evidence>
<sequence>MRISFLNYFIGISCPFFLVNANQLNWTECGSNDQRVFVDQFDISPQPIPVQPFGSLNISIKARTTTILNDLVNFKLRIIRKIHGVFGKTIRIQIPCIANMGSCSYKFCELFKLINATICPFLKQHGYECDCPLTAISIEAENLNIPSILKRAGSGIYEIGVQIINDIGKSFGCLRLEMSFDLQPTKV</sequence>
<dbReference type="InterPro" id="IPR028996">
    <property type="entry name" value="GM2-AP"/>
</dbReference>
<evidence type="ECO:0000313" key="5">
    <source>
        <dbReference type="Proteomes" id="UP000285301"/>
    </source>
</evidence>
<accession>A0A3S4QM96</accession>
<dbReference type="AlphaFoldDB" id="A0A3S4QM96"/>
<keyword evidence="5" id="KW-1185">Reference proteome</keyword>
<evidence type="ECO:0000256" key="2">
    <source>
        <dbReference type="SAM" id="SignalP"/>
    </source>
</evidence>
<feature type="chain" id="PRO_5018589693" evidence="2">
    <location>
        <begin position="22"/>
        <end position="187"/>
    </location>
</feature>
<dbReference type="PANTHER" id="PTHR17357">
    <property type="entry name" value="GM2 GANGLIOSIDE ACTIVATOR PROTEIN"/>
    <property type="match status" value="1"/>
</dbReference>
<dbReference type="EMBL" id="NCKU01004924">
    <property type="protein sequence ID" value="RWS05251.1"/>
    <property type="molecule type" value="Genomic_DNA"/>
</dbReference>
<evidence type="ECO:0000313" key="4">
    <source>
        <dbReference type="EMBL" id="RWS05251.1"/>
    </source>
</evidence>
<proteinExistence type="predicted"/>
<comment type="caution">
    <text evidence="4">The sequence shown here is derived from an EMBL/GenBank/DDBJ whole genome shotgun (WGS) entry which is preliminary data.</text>
</comment>
<name>A0A3S4QM96_9ACAR</name>
<dbReference type="STRING" id="1965070.A0A3S4QM96"/>
<dbReference type="InterPro" id="IPR003172">
    <property type="entry name" value="ML_dom"/>
</dbReference>
<dbReference type="PANTHER" id="PTHR17357:SF0">
    <property type="entry name" value="GANGLIOSIDE GM2 ACTIVATOR"/>
    <property type="match status" value="1"/>
</dbReference>
<reference evidence="4 5" key="1">
    <citation type="journal article" date="2018" name="Gigascience">
        <title>Genomes of trombidid mites reveal novel predicted allergens and laterally-transferred genes associated with secondary metabolism.</title>
        <authorList>
            <person name="Dong X."/>
            <person name="Chaisiri K."/>
            <person name="Xia D."/>
            <person name="Armstrong S.D."/>
            <person name="Fang Y."/>
            <person name="Donnelly M.J."/>
            <person name="Kadowaki T."/>
            <person name="McGarry J.W."/>
            <person name="Darby A.C."/>
            <person name="Makepeace B.L."/>
        </authorList>
    </citation>
    <scope>NUCLEOTIDE SEQUENCE [LARGE SCALE GENOMIC DNA]</scope>
    <source>
        <strain evidence="4">UoL-WK</strain>
    </source>
</reference>
<dbReference type="OrthoDB" id="6409159at2759"/>
<dbReference type="GO" id="GO:0005319">
    <property type="term" value="F:lipid transporter activity"/>
    <property type="evidence" value="ECO:0007669"/>
    <property type="project" value="TreeGrafter"/>
</dbReference>
<dbReference type="GO" id="GO:0009898">
    <property type="term" value="C:cytoplasmic side of plasma membrane"/>
    <property type="evidence" value="ECO:0007669"/>
    <property type="project" value="TreeGrafter"/>
</dbReference>
<keyword evidence="1 2" id="KW-0732">Signal</keyword>
<feature type="signal peptide" evidence="2">
    <location>
        <begin position="1"/>
        <end position="21"/>
    </location>
</feature>
<feature type="domain" description="MD-2-related lipid-recognition" evidence="3">
    <location>
        <begin position="24"/>
        <end position="180"/>
    </location>
</feature>
<dbReference type="SUPFAM" id="SSF63707">
    <property type="entry name" value="Ganglioside M2 (gm2) activator"/>
    <property type="match status" value="1"/>
</dbReference>
<gene>
    <name evidence="4" type="ORF">B4U79_18326</name>
</gene>
<dbReference type="Gene3D" id="2.70.220.10">
    <property type="entry name" value="Ganglioside GM2 activator"/>
    <property type="match status" value="1"/>
</dbReference>